<protein>
    <submittedName>
        <fullName evidence="1">Uncharacterized protein</fullName>
    </submittedName>
</protein>
<comment type="caution">
    <text evidence="1">The sequence shown here is derived from an EMBL/GenBank/DDBJ whole genome shotgun (WGS) entry which is preliminary data.</text>
</comment>
<accession>A0AAE0ZYY6</accession>
<sequence>MSYHGCRQMDPELEKASRAFRRGGMVIMNQVTDLPQAEQVARGSVQELSSLESTDGFVTSFESTPVNPEGLRSTTTRIFFPRATL</sequence>
<reference evidence="1" key="1">
    <citation type="journal article" date="2023" name="G3 (Bethesda)">
        <title>A reference genome for the long-term kleptoplast-retaining sea slug Elysia crispata morphotype clarki.</title>
        <authorList>
            <person name="Eastman K.E."/>
            <person name="Pendleton A.L."/>
            <person name="Shaikh M.A."/>
            <person name="Suttiyut T."/>
            <person name="Ogas R."/>
            <person name="Tomko P."/>
            <person name="Gavelis G."/>
            <person name="Widhalm J.R."/>
            <person name="Wisecaver J.H."/>
        </authorList>
    </citation>
    <scope>NUCLEOTIDE SEQUENCE</scope>
    <source>
        <strain evidence="1">ECLA1</strain>
    </source>
</reference>
<proteinExistence type="predicted"/>
<dbReference type="Proteomes" id="UP001283361">
    <property type="component" value="Unassembled WGS sequence"/>
</dbReference>
<name>A0AAE0ZYY6_9GAST</name>
<keyword evidence="2" id="KW-1185">Reference proteome</keyword>
<dbReference type="EMBL" id="JAWDGP010003110">
    <property type="protein sequence ID" value="KAK3777207.1"/>
    <property type="molecule type" value="Genomic_DNA"/>
</dbReference>
<organism evidence="1 2">
    <name type="scientific">Elysia crispata</name>
    <name type="common">lettuce slug</name>
    <dbReference type="NCBI Taxonomy" id="231223"/>
    <lineage>
        <taxon>Eukaryota</taxon>
        <taxon>Metazoa</taxon>
        <taxon>Spiralia</taxon>
        <taxon>Lophotrochozoa</taxon>
        <taxon>Mollusca</taxon>
        <taxon>Gastropoda</taxon>
        <taxon>Heterobranchia</taxon>
        <taxon>Euthyneura</taxon>
        <taxon>Panpulmonata</taxon>
        <taxon>Sacoglossa</taxon>
        <taxon>Placobranchoidea</taxon>
        <taxon>Plakobranchidae</taxon>
        <taxon>Elysia</taxon>
    </lineage>
</organism>
<gene>
    <name evidence="1" type="ORF">RRG08_018774</name>
</gene>
<evidence type="ECO:0000313" key="1">
    <source>
        <dbReference type="EMBL" id="KAK3777207.1"/>
    </source>
</evidence>
<evidence type="ECO:0000313" key="2">
    <source>
        <dbReference type="Proteomes" id="UP001283361"/>
    </source>
</evidence>
<dbReference type="AlphaFoldDB" id="A0AAE0ZYY6"/>